<dbReference type="Proteomes" id="UP000053105">
    <property type="component" value="Unassembled WGS sequence"/>
</dbReference>
<dbReference type="AlphaFoldDB" id="A0A0N0BCA6"/>
<reference evidence="1 2" key="1">
    <citation type="submission" date="2015-07" db="EMBL/GenBank/DDBJ databases">
        <title>The genome of Melipona quadrifasciata.</title>
        <authorList>
            <person name="Pan H."/>
            <person name="Kapheim K."/>
        </authorList>
    </citation>
    <scope>NUCLEOTIDE SEQUENCE [LARGE SCALE GENOMIC DNA]</scope>
    <source>
        <strain evidence="1">0111107301</strain>
        <tissue evidence="1">Whole body</tissue>
    </source>
</reference>
<accession>A0A0N0BCA6</accession>
<evidence type="ECO:0000313" key="2">
    <source>
        <dbReference type="Proteomes" id="UP000053105"/>
    </source>
</evidence>
<evidence type="ECO:0000313" key="1">
    <source>
        <dbReference type="EMBL" id="KOX68711.1"/>
    </source>
</evidence>
<name>A0A0N0BCA6_9HYME</name>
<gene>
    <name evidence="1" type="ORF">WN51_07399</name>
</gene>
<dbReference type="OrthoDB" id="4843387at2759"/>
<proteinExistence type="predicted"/>
<protein>
    <submittedName>
        <fullName evidence="1">Uncharacterized protein</fullName>
    </submittedName>
</protein>
<organism evidence="1 2">
    <name type="scientific">Melipona quadrifasciata</name>
    <dbReference type="NCBI Taxonomy" id="166423"/>
    <lineage>
        <taxon>Eukaryota</taxon>
        <taxon>Metazoa</taxon>
        <taxon>Ecdysozoa</taxon>
        <taxon>Arthropoda</taxon>
        <taxon>Hexapoda</taxon>
        <taxon>Insecta</taxon>
        <taxon>Pterygota</taxon>
        <taxon>Neoptera</taxon>
        <taxon>Endopterygota</taxon>
        <taxon>Hymenoptera</taxon>
        <taxon>Apocrita</taxon>
        <taxon>Aculeata</taxon>
        <taxon>Apoidea</taxon>
        <taxon>Anthophila</taxon>
        <taxon>Apidae</taxon>
        <taxon>Melipona</taxon>
    </lineage>
</organism>
<keyword evidence="2" id="KW-1185">Reference proteome</keyword>
<dbReference type="EMBL" id="KQ435919">
    <property type="protein sequence ID" value="KOX68711.1"/>
    <property type="molecule type" value="Genomic_DNA"/>
</dbReference>
<sequence>MVHHLIQRVRQFLNDVFGTPWIGRCSTHSSDMNPIENLWDELDLQPYIQKKN</sequence>